<feature type="region of interest" description="Disordered" evidence="1">
    <location>
        <begin position="951"/>
        <end position="1002"/>
    </location>
</feature>
<feature type="compositionally biased region" description="Acidic residues" evidence="1">
    <location>
        <begin position="982"/>
        <end position="995"/>
    </location>
</feature>
<dbReference type="InterPro" id="IPR013860">
    <property type="entry name" value="AreA_GATA"/>
</dbReference>
<feature type="region of interest" description="Disordered" evidence="1">
    <location>
        <begin position="814"/>
        <end position="865"/>
    </location>
</feature>
<dbReference type="InterPro" id="IPR052292">
    <property type="entry name" value="Glucose_repression_reg"/>
</dbReference>
<accession>A0A9W7DGP0</accession>
<feature type="region of interest" description="Disordered" evidence="1">
    <location>
        <begin position="1"/>
        <end position="22"/>
    </location>
</feature>
<feature type="region of interest" description="Disordered" evidence="1">
    <location>
        <begin position="154"/>
        <end position="189"/>
    </location>
</feature>
<dbReference type="GO" id="GO:0042149">
    <property type="term" value="P:cellular response to glucose starvation"/>
    <property type="evidence" value="ECO:0007669"/>
    <property type="project" value="TreeGrafter"/>
</dbReference>
<feature type="compositionally biased region" description="Polar residues" evidence="1">
    <location>
        <begin position="1"/>
        <end position="17"/>
    </location>
</feature>
<feature type="compositionally biased region" description="Polar residues" evidence="1">
    <location>
        <begin position="443"/>
        <end position="453"/>
    </location>
</feature>
<gene>
    <name evidence="3" type="ORF">Amon01_000437100</name>
</gene>
<feature type="compositionally biased region" description="Low complexity" evidence="1">
    <location>
        <begin position="839"/>
        <end position="857"/>
    </location>
</feature>
<dbReference type="PANTHER" id="PTHR28051:SF1">
    <property type="entry name" value="PROTEIN MTL1-RELATED"/>
    <property type="match status" value="1"/>
</dbReference>
<evidence type="ECO:0000313" key="3">
    <source>
        <dbReference type="EMBL" id="GMG34086.1"/>
    </source>
</evidence>
<feature type="domain" description="Nitrogen regulatory protein areA GATA-like" evidence="2">
    <location>
        <begin position="233"/>
        <end position="260"/>
    </location>
</feature>
<dbReference type="Proteomes" id="UP001165063">
    <property type="component" value="Unassembled WGS sequence"/>
</dbReference>
<dbReference type="AlphaFoldDB" id="A0A9W7DGP0"/>
<comment type="caution">
    <text evidence="3">The sequence shown here is derived from an EMBL/GenBank/DDBJ whole genome shotgun (WGS) entry which is preliminary data.</text>
</comment>
<feature type="region of interest" description="Disordered" evidence="1">
    <location>
        <begin position="1098"/>
        <end position="1130"/>
    </location>
</feature>
<protein>
    <submittedName>
        <fullName evidence="3">Unnamed protein product</fullName>
    </submittedName>
</protein>
<proteinExistence type="predicted"/>
<keyword evidence="4" id="KW-1185">Reference proteome</keyword>
<sequence length="1227" mass="133454">MNSNEVFNEGPTTSQHVESMDDDHFQKSTYKLKRTRSMGLLDDFIVQTRSLDTSSIDSSNKKLTNRDFVSDATLQKLAIKPTYSEEELGHVPSFYTSVISPSVRKKMGVPVNNAVNTNSPSSMQSDEYFDENYNSEDSISSIGSGGSVSLVPKHQLKKQQHVHEQQLRYEQEQRQQIQHQVGDSPLQKSLDNNTDLVNPILNHLHDDTDVQYSPEQHVDYFSHDWDETEISKSWRYVILKRNDFADSARLENASWRSWAQAKNGLKTISPEELNWSKDTDVTWLYGPLFKDEKHDDLDLKIYRQSQQQREHHHKRQQKLKKEQQQQQQNQNQNQHHQHQHQLQDDELSDDEHHHGHHHRRHSLQRDSSGSSLSYMDEDMDVEDADDEDENENGKGEHLKPILKWRSNVEKLISEASYSRLQVLFDKNDHKFKGSPILEATDSKWANTPPEMQQSSAATANSNVSSSPYIDETSPLMLSANETAEDLQKTETNIMTQLQAKKDRHIHFNMRVDQCIAIDQYTDYSTDYDYDSDELEYQNSSMILGNTIYVDDDYPIDEDDDDEDDAGFGGFELNPKPKSGAISHHPPGSSSASFSLPKNVVERTKDVCTISPLPATTLKICSEDEEDYEDQMDIDRPDSPSPLLQAEGSQGIVAAAIYGNADSAAVHDVPVGIQSELYFGGSNEDVVDVPLDLQAEIPHSPSNYHSRSYSDFGTSVSALSFNPPYISHNCGNNNNNNNFGGSLGSNLIAQQVHSSSSPVLYEVPGSLADSIPHSDYYQNNFNTGIPSSIQQQLQQPQQQSNMFDVPANLRPDFATAPASVSRSSGVPDSQFGGRTDIRRSSSVGNAGSSSGLFRSSSGTITPSGSVSTIKVGLSGLDLSSTGLKRSTGAGSKPQLFQLANAPPVPSQIQQQQTSTSGSNSHGFGSSGSFIHRSGSGFVGGGVPIVQKKNTFSLMDDDSDSDDDASFSENHESEGEPHMNNVAGDDDASDSDSESDDGGFVITANSSRRSFSNIGGGFNGLNSLNNANANTNTNSNFNNKNINNTGAGVVRSASLGGFGGLSRTSSSGGLGGGLAGLNRSVSSGGLGGFGSRGGFSLGGLNNDDGSTSDSSTNSSNSGSPMTNSCFGLGGRSHMPCQNTPNSASPIPAISNATSSLPLAHQLCPKIPMVGSATSGLNQDNVITASQFSLDVHMSRGDGTTGGSYHSLSSIAEQGYTVPVNNNNNNIKRG</sequence>
<dbReference type="GO" id="GO:0007039">
    <property type="term" value="P:protein catabolic process in the vacuole"/>
    <property type="evidence" value="ECO:0007669"/>
    <property type="project" value="TreeGrafter"/>
</dbReference>
<evidence type="ECO:0000256" key="1">
    <source>
        <dbReference type="SAM" id="MobiDB-lite"/>
    </source>
</evidence>
<feature type="compositionally biased region" description="Low complexity" evidence="1">
    <location>
        <begin position="324"/>
        <end position="334"/>
    </location>
</feature>
<dbReference type="Pfam" id="PF08550">
    <property type="entry name" value="GATA_AreA"/>
    <property type="match status" value="1"/>
</dbReference>
<evidence type="ECO:0000313" key="4">
    <source>
        <dbReference type="Proteomes" id="UP001165063"/>
    </source>
</evidence>
<feature type="region of interest" description="Disordered" evidence="1">
    <location>
        <begin position="558"/>
        <end position="594"/>
    </location>
</feature>
<dbReference type="PANTHER" id="PTHR28051">
    <property type="entry name" value="PROTEIN MTL1-RELATED"/>
    <property type="match status" value="1"/>
</dbReference>
<dbReference type="EMBL" id="BSXU01002080">
    <property type="protein sequence ID" value="GMG34086.1"/>
    <property type="molecule type" value="Genomic_DNA"/>
</dbReference>
<evidence type="ECO:0000259" key="2">
    <source>
        <dbReference type="Pfam" id="PF08550"/>
    </source>
</evidence>
<feature type="compositionally biased region" description="Acidic residues" evidence="1">
    <location>
        <begin position="953"/>
        <end position="964"/>
    </location>
</feature>
<reference evidence="3" key="1">
    <citation type="submission" date="2023-04" db="EMBL/GenBank/DDBJ databases">
        <title>Ambrosiozyma monospora NBRC 1965.</title>
        <authorList>
            <person name="Ichikawa N."/>
            <person name="Sato H."/>
            <person name="Tonouchi N."/>
        </authorList>
    </citation>
    <scope>NUCLEOTIDE SEQUENCE</scope>
    <source>
        <strain evidence="3">NBRC 1965</strain>
    </source>
</reference>
<feature type="compositionally biased region" description="Low complexity" evidence="1">
    <location>
        <begin position="1098"/>
        <end position="1122"/>
    </location>
</feature>
<feature type="compositionally biased region" description="Low complexity" evidence="1">
    <location>
        <begin position="905"/>
        <end position="926"/>
    </location>
</feature>
<feature type="compositionally biased region" description="Basic and acidic residues" evidence="1">
    <location>
        <begin position="161"/>
        <end position="173"/>
    </location>
</feature>
<name>A0A9W7DGP0_AMBMO</name>
<feature type="region of interest" description="Disordered" evidence="1">
    <location>
        <begin position="441"/>
        <end position="466"/>
    </location>
</feature>
<feature type="compositionally biased region" description="Low complexity" evidence="1">
    <location>
        <begin position="454"/>
        <end position="466"/>
    </location>
</feature>
<organism evidence="3 4">
    <name type="scientific">Ambrosiozyma monospora</name>
    <name type="common">Yeast</name>
    <name type="synonym">Endomycopsis monosporus</name>
    <dbReference type="NCBI Taxonomy" id="43982"/>
    <lineage>
        <taxon>Eukaryota</taxon>
        <taxon>Fungi</taxon>
        <taxon>Dikarya</taxon>
        <taxon>Ascomycota</taxon>
        <taxon>Saccharomycotina</taxon>
        <taxon>Pichiomycetes</taxon>
        <taxon>Pichiales</taxon>
        <taxon>Pichiaceae</taxon>
        <taxon>Ambrosiozyma</taxon>
    </lineage>
</organism>
<dbReference type="GO" id="GO:0005773">
    <property type="term" value="C:vacuole"/>
    <property type="evidence" value="ECO:0007669"/>
    <property type="project" value="GOC"/>
</dbReference>
<feature type="region of interest" description="Disordered" evidence="1">
    <location>
        <begin position="901"/>
        <end position="926"/>
    </location>
</feature>
<feature type="region of interest" description="Disordered" evidence="1">
    <location>
        <begin position="305"/>
        <end position="374"/>
    </location>
</feature>
<dbReference type="OrthoDB" id="5563539at2759"/>
<feature type="compositionally biased region" description="Polar residues" evidence="1">
    <location>
        <begin position="817"/>
        <end position="826"/>
    </location>
</feature>